<reference evidence="1 2" key="1">
    <citation type="submission" date="2019-07" db="EMBL/GenBank/DDBJ databases">
        <title>Draft genome sequences of 15 bacterial species constituting the stable defined intestinal microbiota of the GM15 gnotobiotic mouse model.</title>
        <authorList>
            <person name="Elie C."/>
            <person name="Mathieu A."/>
            <person name="Saliou A."/>
            <person name="Darnaud M."/>
            <person name="Leulier F."/>
            <person name="Tamellini A."/>
        </authorList>
    </citation>
    <scope>NUCLEOTIDE SEQUENCE [LARGE SCALE GENOMIC DNA]</scope>
    <source>
        <strain evidence="2">ASF 502</strain>
    </source>
</reference>
<dbReference type="AlphaFoldDB" id="A0A9X5H4J5"/>
<dbReference type="OrthoDB" id="9842901at2"/>
<protein>
    <submittedName>
        <fullName evidence="1">Uncharacterized protein</fullName>
    </submittedName>
</protein>
<proteinExistence type="predicted"/>
<evidence type="ECO:0000313" key="1">
    <source>
        <dbReference type="EMBL" id="NDO67329.1"/>
    </source>
</evidence>
<dbReference type="RefSeq" id="WP_004068551.1">
    <property type="nucleotide sequence ID" value="NZ_VIRB01000003.1"/>
</dbReference>
<dbReference type="Proteomes" id="UP000474104">
    <property type="component" value="Unassembled WGS sequence"/>
</dbReference>
<evidence type="ECO:0000313" key="2">
    <source>
        <dbReference type="Proteomes" id="UP000474104"/>
    </source>
</evidence>
<name>A0A9X5H4J5_9FIRM</name>
<gene>
    <name evidence="1" type="ORF">FMM80_00685</name>
</gene>
<dbReference type="EMBL" id="VIRB01000003">
    <property type="protein sequence ID" value="NDO67329.1"/>
    <property type="molecule type" value="Genomic_DNA"/>
</dbReference>
<comment type="caution">
    <text evidence="1">The sequence shown here is derived from an EMBL/GenBank/DDBJ whole genome shotgun (WGS) entry which is preliminary data.</text>
</comment>
<accession>A0A9X5H4J5</accession>
<organism evidence="1 2">
    <name type="scientific">Schaedlerella arabinosiphila</name>
    <dbReference type="NCBI Taxonomy" id="2044587"/>
    <lineage>
        <taxon>Bacteria</taxon>
        <taxon>Bacillati</taxon>
        <taxon>Bacillota</taxon>
        <taxon>Clostridia</taxon>
        <taxon>Lachnospirales</taxon>
        <taxon>Lachnospiraceae</taxon>
        <taxon>Schaedlerella</taxon>
    </lineage>
</organism>
<sequence>MAKKINFEKINAKAMAQVQNFAAARVSIAKEDRRFKEIIKPLNKKLDKIFEDRENDLAQGIDKEEVFRKHSTIETENAIRKATAEHREAVKPLNAALKATYEFIPASLYTAYEKKIEEGKRGDFLESIKKFLENLGIEEVSQSALCKLSERISDKLGVSCSNSKKLLDEGKFASTLNGNQFSKLFMSVFCDILIAEEALTVEF</sequence>